<reference evidence="1" key="1">
    <citation type="submission" date="2016-02" db="EMBL/GenBank/DDBJ databases">
        <title>WGS assembly of Manihot esculenta.</title>
        <authorList>
            <person name="Bredeson J.V."/>
            <person name="Prochnik S.E."/>
            <person name="Lyons J.B."/>
            <person name="Schmutz J."/>
            <person name="Grimwood J."/>
            <person name="Vrebalov J."/>
            <person name="Bart R.S."/>
            <person name="Amuge T."/>
            <person name="Ferguson M.E."/>
            <person name="Green R."/>
            <person name="Putnam N."/>
            <person name="Stites J."/>
            <person name="Rounsley S."/>
            <person name="Rokhsar D.S."/>
        </authorList>
    </citation>
    <scope>NUCLEOTIDE SEQUENCE [LARGE SCALE GENOMIC DNA]</scope>
    <source>
        <tissue evidence="1">Leaf</tissue>
    </source>
</reference>
<dbReference type="EMBL" id="CM004391">
    <property type="protein sequence ID" value="OAY49195.1"/>
    <property type="molecule type" value="Genomic_DNA"/>
</dbReference>
<evidence type="ECO:0000313" key="1">
    <source>
        <dbReference type="EMBL" id="OAY49195.1"/>
    </source>
</evidence>
<organism evidence="1">
    <name type="scientific">Manihot esculenta</name>
    <name type="common">Cassava</name>
    <name type="synonym">Jatropha manihot</name>
    <dbReference type="NCBI Taxonomy" id="3983"/>
    <lineage>
        <taxon>Eukaryota</taxon>
        <taxon>Viridiplantae</taxon>
        <taxon>Streptophyta</taxon>
        <taxon>Embryophyta</taxon>
        <taxon>Tracheophyta</taxon>
        <taxon>Spermatophyta</taxon>
        <taxon>Magnoliopsida</taxon>
        <taxon>eudicotyledons</taxon>
        <taxon>Gunneridae</taxon>
        <taxon>Pentapetalae</taxon>
        <taxon>rosids</taxon>
        <taxon>fabids</taxon>
        <taxon>Malpighiales</taxon>
        <taxon>Euphorbiaceae</taxon>
        <taxon>Crotonoideae</taxon>
        <taxon>Manihoteae</taxon>
        <taxon>Manihot</taxon>
    </lineage>
</organism>
<name>A0A2C9VT32_MANES</name>
<protein>
    <submittedName>
        <fullName evidence="1">Uncharacterized protein</fullName>
    </submittedName>
</protein>
<proteinExistence type="predicted"/>
<dbReference type="AlphaFoldDB" id="A0A2C9VT32"/>
<accession>A0A2C9VT32</accession>
<sequence>MAFRGFRLEMAFSFNDFLFLSVNVVSHSCFEHSPPLPSLSLPPFFFFFVFFLLIG</sequence>
<gene>
    <name evidence="1" type="ORF">MANES_05G036900</name>
</gene>